<reference evidence="3 5" key="3">
    <citation type="submission" date="2023-03" db="EMBL/GenBank/DDBJ databases">
        <title>Agriculturally important microbes genome sequencing.</title>
        <authorList>
            <person name="Dunlap C."/>
        </authorList>
    </citation>
    <scope>NUCLEOTIDE SEQUENCE [LARGE SCALE GENOMIC DNA]</scope>
    <source>
        <strain evidence="3 5">CBP-3203</strain>
    </source>
</reference>
<dbReference type="EMBL" id="LECW02000022">
    <property type="protein sequence ID" value="KRT93221.1"/>
    <property type="molecule type" value="Genomic_DNA"/>
</dbReference>
<name>A0A0J6EGI5_9BACI</name>
<accession>A0A0J6EGI5</accession>
<dbReference type="InterPro" id="IPR019618">
    <property type="entry name" value="Spore_germination_GerPA"/>
</dbReference>
<dbReference type="PANTHER" id="PTHR37808:SF1">
    <property type="entry name" value="SPORE GERMINATION PROTEIN-LIKE PROTEIN YDZR"/>
    <property type="match status" value="1"/>
</dbReference>
<organism evidence="2 4">
    <name type="scientific">Bacillus glycinifermentans</name>
    <dbReference type="NCBI Taxonomy" id="1664069"/>
    <lineage>
        <taxon>Bacteria</taxon>
        <taxon>Bacillati</taxon>
        <taxon>Bacillota</taxon>
        <taxon>Bacilli</taxon>
        <taxon>Bacillales</taxon>
        <taxon>Bacillaceae</taxon>
        <taxon>Bacillus</taxon>
    </lineage>
</organism>
<dbReference type="PANTHER" id="PTHR37808">
    <property type="entry name" value="SPORE GERMINATION PROTEIN-LIKE PROTEIN YDZR-RELATED"/>
    <property type="match status" value="1"/>
</dbReference>
<reference evidence="2" key="2">
    <citation type="submission" date="2015-10" db="EMBL/GenBank/DDBJ databases">
        <authorList>
            <person name="Gilbert D.G."/>
        </authorList>
    </citation>
    <scope>NUCLEOTIDE SEQUENCE</scope>
    <source>
        <strain evidence="2">GO-13</strain>
    </source>
</reference>
<evidence type="ECO:0000313" key="3">
    <source>
        <dbReference type="EMBL" id="MEC0487599.1"/>
    </source>
</evidence>
<dbReference type="EMBL" id="JARRTL010000034">
    <property type="protein sequence ID" value="MEC0487599.1"/>
    <property type="molecule type" value="Genomic_DNA"/>
</dbReference>
<keyword evidence="5" id="KW-1185">Reference proteome</keyword>
<gene>
    <name evidence="2" type="ORF">AB447_219945</name>
    <name evidence="3" type="ORF">P8828_22905</name>
</gene>
<evidence type="ECO:0000313" key="2">
    <source>
        <dbReference type="EMBL" id="KRT93221.1"/>
    </source>
</evidence>
<evidence type="ECO:0000313" key="4">
    <source>
        <dbReference type="Proteomes" id="UP000036168"/>
    </source>
</evidence>
<dbReference type="Proteomes" id="UP001341297">
    <property type="component" value="Unassembled WGS sequence"/>
</dbReference>
<comment type="caution">
    <text evidence="2">The sequence shown here is derived from an EMBL/GenBank/DDBJ whole genome shotgun (WGS) entry which is preliminary data.</text>
</comment>
<evidence type="ECO:0000256" key="1">
    <source>
        <dbReference type="ARBA" id="ARBA00008103"/>
    </source>
</evidence>
<dbReference type="PATRIC" id="fig|1664069.3.peg.3788"/>
<protein>
    <submittedName>
        <fullName evidence="3">Spore germination protein</fullName>
    </submittedName>
</protein>
<dbReference type="Pfam" id="PF10676">
    <property type="entry name" value="gerPA"/>
    <property type="match status" value="1"/>
</dbReference>
<dbReference type="OrthoDB" id="2937970at2"/>
<sequence>MEFPCAVYIRHVSGGGVVNFGGAIKISPIHTSKTVEGAGSGNTGLTVSDTGISDTDALDSDLLDQTIV</sequence>
<dbReference type="Proteomes" id="UP000036168">
    <property type="component" value="Unassembled WGS sequence"/>
</dbReference>
<proteinExistence type="inferred from homology"/>
<comment type="similarity">
    <text evidence="1">Belongs to the GerPA/GerPF family.</text>
</comment>
<accession>A0A0J6EBK3</accession>
<reference evidence="2 4" key="1">
    <citation type="journal article" date="2015" name="Int. J. Syst. Evol. Microbiol.">
        <title>Bacillus glycinifermentans sp. nov., isolated from fermented soybean paste.</title>
        <authorList>
            <person name="Kim S.J."/>
            <person name="Dunlap C.A."/>
            <person name="Kwon S.W."/>
            <person name="Rooney A.P."/>
        </authorList>
    </citation>
    <scope>NUCLEOTIDE SEQUENCE [LARGE SCALE GENOMIC DNA]</scope>
    <source>
        <strain evidence="2 4">GO-13</strain>
    </source>
</reference>
<evidence type="ECO:0000313" key="5">
    <source>
        <dbReference type="Proteomes" id="UP001341297"/>
    </source>
</evidence>
<dbReference type="RefSeq" id="WP_048354807.1">
    <property type="nucleotide sequence ID" value="NZ_CP023481.1"/>
</dbReference>
<dbReference type="AlphaFoldDB" id="A0A0J6EGI5"/>